<feature type="compositionally biased region" description="Basic and acidic residues" evidence="6">
    <location>
        <begin position="182"/>
        <end position="193"/>
    </location>
</feature>
<dbReference type="STRING" id="1441469.A0A225AAT4"/>
<keyword evidence="1" id="KW-0479">Metal-binding</keyword>
<dbReference type="RefSeq" id="XP_020118232.1">
    <property type="nucleotide sequence ID" value="XM_020269032.1"/>
</dbReference>
<feature type="region of interest" description="Disordered" evidence="6">
    <location>
        <begin position="69"/>
        <end position="117"/>
    </location>
</feature>
<keyword evidence="3" id="KW-0862">Zinc</keyword>
<organism evidence="8 9">
    <name type="scientific">Talaromyces atroroseus</name>
    <dbReference type="NCBI Taxonomy" id="1441469"/>
    <lineage>
        <taxon>Eukaryota</taxon>
        <taxon>Fungi</taxon>
        <taxon>Dikarya</taxon>
        <taxon>Ascomycota</taxon>
        <taxon>Pezizomycotina</taxon>
        <taxon>Eurotiomycetes</taxon>
        <taxon>Eurotiomycetidae</taxon>
        <taxon>Eurotiales</taxon>
        <taxon>Trichocomaceae</taxon>
        <taxon>Talaromyces</taxon>
        <taxon>Talaromyces sect. Trachyspermi</taxon>
    </lineage>
</organism>
<keyword evidence="2 4" id="KW-0863">Zinc-finger</keyword>
<evidence type="ECO:0000256" key="5">
    <source>
        <dbReference type="SAM" id="Coils"/>
    </source>
</evidence>
<evidence type="ECO:0000256" key="3">
    <source>
        <dbReference type="ARBA" id="ARBA00022833"/>
    </source>
</evidence>
<sequence length="330" mass="37406">MSSWRGRFIEGVWHCDCDPRLPAEHFQTKKAGVNRGRWFYTCQKPQSEGCKFFLWEDDAQVREKQTVLANSRSEHHTPMRRPPKNNNTSTQVGGLLTPGTGARRTQASAHQNEEITLTPTKVRRIEQSTLDEDDNWDDNWDDEVEKIMTRSTGPMRQPVFSPSTPSQTPRTATKSTTSPGKRKFEDFSNDDHPPPSSETEPGSSQSSFMTMSAAPFSSVEVSATPTPRRYKDVLSAHGMSSTSLSDLSAKVFAIFDRHNVVVPTVARDEVSMFLDQQHLRAQGILRGREMSWMALKKKDGEIKSLKERIESLESEREMDRIVIDCLKKSK</sequence>
<keyword evidence="9" id="KW-1185">Reference proteome</keyword>
<evidence type="ECO:0000313" key="8">
    <source>
        <dbReference type="EMBL" id="OKL58111.1"/>
    </source>
</evidence>
<dbReference type="GeneID" id="31006478"/>
<feature type="coiled-coil region" evidence="5">
    <location>
        <begin position="295"/>
        <end position="322"/>
    </location>
</feature>
<dbReference type="InterPro" id="IPR010666">
    <property type="entry name" value="Znf_GRF"/>
</dbReference>
<evidence type="ECO:0000313" key="9">
    <source>
        <dbReference type="Proteomes" id="UP000214365"/>
    </source>
</evidence>
<comment type="caution">
    <text evidence="8">The sequence shown here is derived from an EMBL/GenBank/DDBJ whole genome shotgun (WGS) entry which is preliminary data.</text>
</comment>
<dbReference type="Pfam" id="PF06839">
    <property type="entry name" value="Zn_ribbon_GRF"/>
    <property type="match status" value="1"/>
</dbReference>
<gene>
    <name evidence="8" type="ORF">UA08_06723</name>
</gene>
<evidence type="ECO:0000256" key="4">
    <source>
        <dbReference type="PROSITE-ProRule" id="PRU01343"/>
    </source>
</evidence>
<feature type="compositionally biased region" description="Polar residues" evidence="6">
    <location>
        <begin position="103"/>
        <end position="117"/>
    </location>
</feature>
<feature type="compositionally biased region" description="Polar residues" evidence="6">
    <location>
        <begin position="149"/>
        <end position="179"/>
    </location>
</feature>
<dbReference type="AlphaFoldDB" id="A0A225AAT4"/>
<feature type="compositionally biased region" description="Low complexity" evidence="6">
    <location>
        <begin position="197"/>
        <end position="207"/>
    </location>
</feature>
<evidence type="ECO:0000256" key="1">
    <source>
        <dbReference type="ARBA" id="ARBA00022723"/>
    </source>
</evidence>
<reference evidence="8 9" key="1">
    <citation type="submission" date="2015-06" db="EMBL/GenBank/DDBJ databases">
        <title>Talaromyces atroroseus IBT 11181 draft genome.</title>
        <authorList>
            <person name="Rasmussen K.B."/>
            <person name="Rasmussen S."/>
            <person name="Petersen B."/>
            <person name="Sicheritz-Ponten T."/>
            <person name="Mortensen U.H."/>
            <person name="Thrane U."/>
        </authorList>
    </citation>
    <scope>NUCLEOTIDE SEQUENCE [LARGE SCALE GENOMIC DNA]</scope>
    <source>
        <strain evidence="8 9">IBT 11181</strain>
    </source>
</reference>
<keyword evidence="5" id="KW-0175">Coiled coil</keyword>
<name>A0A225AAT4_TALAT</name>
<proteinExistence type="predicted"/>
<evidence type="ECO:0000259" key="7">
    <source>
        <dbReference type="PROSITE" id="PS51999"/>
    </source>
</evidence>
<evidence type="ECO:0000256" key="6">
    <source>
        <dbReference type="SAM" id="MobiDB-lite"/>
    </source>
</evidence>
<dbReference type="GO" id="GO:0008270">
    <property type="term" value="F:zinc ion binding"/>
    <property type="evidence" value="ECO:0007669"/>
    <property type="project" value="UniProtKB-KW"/>
</dbReference>
<protein>
    <recommendedName>
        <fullName evidence="7">GRF-type domain-containing protein</fullName>
    </recommendedName>
</protein>
<accession>A0A225AAT4</accession>
<dbReference type="OrthoDB" id="430051at2759"/>
<dbReference type="Proteomes" id="UP000214365">
    <property type="component" value="Unassembled WGS sequence"/>
</dbReference>
<evidence type="ECO:0000256" key="2">
    <source>
        <dbReference type="ARBA" id="ARBA00022771"/>
    </source>
</evidence>
<dbReference type="EMBL" id="LFMY01000010">
    <property type="protein sequence ID" value="OKL58111.1"/>
    <property type="molecule type" value="Genomic_DNA"/>
</dbReference>
<feature type="region of interest" description="Disordered" evidence="6">
    <location>
        <begin position="149"/>
        <end position="209"/>
    </location>
</feature>
<dbReference type="PROSITE" id="PS51999">
    <property type="entry name" value="ZF_GRF"/>
    <property type="match status" value="1"/>
</dbReference>
<feature type="domain" description="GRF-type" evidence="7">
    <location>
        <begin position="15"/>
        <end position="59"/>
    </location>
</feature>